<sequence length="163" mass="18899">MEKYHFTPANIYNMDETRISTVEDPGKIIASKGQKRVGSITSWERGKNVTVFCGMSSSGTFIPPTFIFPRKRMSNQLTKNGWTNEEVFLEWLKHFNYHAKPSQEYSVLLILDNHNNHISMAAYEFCRSKHIIMLSLPSHTFHRLQPLDVSFFGPLKTAFKKRV</sequence>
<reference evidence="2" key="1">
    <citation type="submission" date="2018-04" db="EMBL/GenBank/DDBJ databases">
        <title>Transcriptome assembly of Sipha flava.</title>
        <authorList>
            <person name="Scully E.D."/>
            <person name="Geib S.M."/>
            <person name="Palmer N.A."/>
            <person name="Koch K."/>
            <person name="Bradshaw J."/>
            <person name="Heng-Moss T."/>
            <person name="Sarath G."/>
        </authorList>
    </citation>
    <scope>NUCLEOTIDE SEQUENCE</scope>
</reference>
<evidence type="ECO:0000259" key="1">
    <source>
        <dbReference type="Pfam" id="PF03184"/>
    </source>
</evidence>
<name>A0A2S2QDU8_9HEMI</name>
<dbReference type="EMBL" id="GGMS01006696">
    <property type="protein sequence ID" value="MBY75899.1"/>
    <property type="molecule type" value="Transcribed_RNA"/>
</dbReference>
<dbReference type="PANTHER" id="PTHR19303:SF74">
    <property type="entry name" value="POGO TRANSPOSABLE ELEMENT WITH KRAB DOMAIN"/>
    <property type="match status" value="1"/>
</dbReference>
<accession>A0A2S2QDU8</accession>
<proteinExistence type="predicted"/>
<dbReference type="Pfam" id="PF03184">
    <property type="entry name" value="DDE_1"/>
    <property type="match status" value="1"/>
</dbReference>
<protein>
    <recommendedName>
        <fullName evidence="1">DDE-1 domain-containing protein</fullName>
    </recommendedName>
</protein>
<dbReference type="AlphaFoldDB" id="A0A2S2QDU8"/>
<dbReference type="InterPro" id="IPR036397">
    <property type="entry name" value="RNaseH_sf"/>
</dbReference>
<dbReference type="InterPro" id="IPR050863">
    <property type="entry name" value="CenT-Element_Derived"/>
</dbReference>
<feature type="domain" description="DDE-1" evidence="1">
    <location>
        <begin position="73"/>
        <end position="161"/>
    </location>
</feature>
<gene>
    <name evidence="2" type="ORF">g.163164</name>
</gene>
<dbReference type="OrthoDB" id="6626584at2759"/>
<dbReference type="GO" id="GO:0003677">
    <property type="term" value="F:DNA binding"/>
    <property type="evidence" value="ECO:0007669"/>
    <property type="project" value="TreeGrafter"/>
</dbReference>
<evidence type="ECO:0000313" key="2">
    <source>
        <dbReference type="EMBL" id="MBY75899.1"/>
    </source>
</evidence>
<dbReference type="GO" id="GO:0005634">
    <property type="term" value="C:nucleus"/>
    <property type="evidence" value="ECO:0007669"/>
    <property type="project" value="TreeGrafter"/>
</dbReference>
<dbReference type="Gene3D" id="3.30.420.10">
    <property type="entry name" value="Ribonuclease H-like superfamily/Ribonuclease H"/>
    <property type="match status" value="1"/>
</dbReference>
<organism evidence="2">
    <name type="scientific">Sipha flava</name>
    <name type="common">yellow sugarcane aphid</name>
    <dbReference type="NCBI Taxonomy" id="143950"/>
    <lineage>
        <taxon>Eukaryota</taxon>
        <taxon>Metazoa</taxon>
        <taxon>Ecdysozoa</taxon>
        <taxon>Arthropoda</taxon>
        <taxon>Hexapoda</taxon>
        <taxon>Insecta</taxon>
        <taxon>Pterygota</taxon>
        <taxon>Neoptera</taxon>
        <taxon>Paraneoptera</taxon>
        <taxon>Hemiptera</taxon>
        <taxon>Sternorrhyncha</taxon>
        <taxon>Aphidomorpha</taxon>
        <taxon>Aphidoidea</taxon>
        <taxon>Aphididae</taxon>
        <taxon>Sipha</taxon>
    </lineage>
</organism>
<dbReference type="PANTHER" id="PTHR19303">
    <property type="entry name" value="TRANSPOSON"/>
    <property type="match status" value="1"/>
</dbReference>
<dbReference type="InterPro" id="IPR004875">
    <property type="entry name" value="DDE_SF_endonuclease_dom"/>
</dbReference>